<sequence>MRQLIYTQEQEQLLLEKTAVGADQHPPMRSAVGTDPASGQLRYSCTKSKGTGEGVVIRLGQGVLRQHLLCGAIWVASVDAASEGTVVS</sequence>
<keyword evidence="2" id="KW-1185">Reference proteome</keyword>
<gene>
    <name evidence="1" type="ORF">N7450_011647</name>
</gene>
<protein>
    <submittedName>
        <fullName evidence="1">Uncharacterized protein</fullName>
    </submittedName>
</protein>
<dbReference type="Proteomes" id="UP001216150">
    <property type="component" value="Unassembled WGS sequence"/>
</dbReference>
<proteinExistence type="predicted"/>
<dbReference type="AlphaFoldDB" id="A0AAD6DAL9"/>
<accession>A0AAD6DAL9</accession>
<evidence type="ECO:0000313" key="2">
    <source>
        <dbReference type="Proteomes" id="UP001216150"/>
    </source>
</evidence>
<organism evidence="1 2">
    <name type="scientific">Penicillium hetheringtonii</name>
    <dbReference type="NCBI Taxonomy" id="911720"/>
    <lineage>
        <taxon>Eukaryota</taxon>
        <taxon>Fungi</taxon>
        <taxon>Dikarya</taxon>
        <taxon>Ascomycota</taxon>
        <taxon>Pezizomycotina</taxon>
        <taxon>Eurotiomycetes</taxon>
        <taxon>Eurotiomycetidae</taxon>
        <taxon>Eurotiales</taxon>
        <taxon>Aspergillaceae</taxon>
        <taxon>Penicillium</taxon>
    </lineage>
</organism>
<evidence type="ECO:0000313" key="1">
    <source>
        <dbReference type="EMBL" id="KAJ5569161.1"/>
    </source>
</evidence>
<reference evidence="1 2" key="1">
    <citation type="journal article" date="2023" name="IMA Fungus">
        <title>Comparative genomic study of the Penicillium genus elucidates a diverse pangenome and 15 lateral gene transfer events.</title>
        <authorList>
            <person name="Petersen C."/>
            <person name="Sorensen T."/>
            <person name="Nielsen M.R."/>
            <person name="Sondergaard T.E."/>
            <person name="Sorensen J.L."/>
            <person name="Fitzpatrick D.A."/>
            <person name="Frisvad J.C."/>
            <person name="Nielsen K.L."/>
        </authorList>
    </citation>
    <scope>NUCLEOTIDE SEQUENCE [LARGE SCALE GENOMIC DNA]</scope>
    <source>
        <strain evidence="1 2">IBT 29057</strain>
    </source>
</reference>
<name>A0AAD6DAL9_9EURO</name>
<dbReference type="EMBL" id="JAQJAC010000010">
    <property type="protein sequence ID" value="KAJ5569161.1"/>
    <property type="molecule type" value="Genomic_DNA"/>
</dbReference>
<comment type="caution">
    <text evidence="1">The sequence shown here is derived from an EMBL/GenBank/DDBJ whole genome shotgun (WGS) entry which is preliminary data.</text>
</comment>